<evidence type="ECO:0000313" key="1">
    <source>
        <dbReference type="EMBL" id="EBN7839888.1"/>
    </source>
</evidence>
<dbReference type="EMBL" id="AAGGTI010000009">
    <property type="protein sequence ID" value="EBN7839888.1"/>
    <property type="molecule type" value="Genomic_DNA"/>
</dbReference>
<proteinExistence type="predicted"/>
<sequence>MSERNETQPENKRYSYLLDEDNKYRLDTLANAIRFILTLCDEAKECQSLVNGMQAKGVTAVFEIIDKEIDGIKNDVYATGTEFSPDVIAPPNSGKGADIHLIRGD</sequence>
<reference evidence="1" key="1">
    <citation type="submission" date="2018-08" db="EMBL/GenBank/DDBJ databases">
        <authorList>
            <consortium name="PulseNet: The National Subtyping Network for Foodborne Disease Surveillance"/>
            <person name="Tarr C.L."/>
            <person name="Trees E."/>
            <person name="Katz L.S."/>
            <person name="Carleton-Romer H.A."/>
            <person name="Stroika S."/>
            <person name="Kucerova Z."/>
            <person name="Roache K.F."/>
            <person name="Sabol A.L."/>
            <person name="Besser J."/>
            <person name="Gerner-Smidt P."/>
        </authorList>
    </citation>
    <scope>NUCLEOTIDE SEQUENCE</scope>
    <source>
        <strain evidence="1">PNUSAS050301</strain>
    </source>
</reference>
<organism evidence="1">
    <name type="scientific">Salmonella enterica</name>
    <name type="common">Salmonella choleraesuis</name>
    <dbReference type="NCBI Taxonomy" id="28901"/>
    <lineage>
        <taxon>Bacteria</taxon>
        <taxon>Pseudomonadati</taxon>
        <taxon>Pseudomonadota</taxon>
        <taxon>Gammaproteobacteria</taxon>
        <taxon>Enterobacterales</taxon>
        <taxon>Enterobacteriaceae</taxon>
        <taxon>Salmonella</taxon>
    </lineage>
</organism>
<dbReference type="AlphaFoldDB" id="A0A5T8T6U0"/>
<gene>
    <name evidence="1" type="ORF">D0Q65_18420</name>
</gene>
<comment type="caution">
    <text evidence="1">The sequence shown here is derived from an EMBL/GenBank/DDBJ whole genome shotgun (WGS) entry which is preliminary data.</text>
</comment>
<name>A0A5T8T6U0_SALER</name>
<protein>
    <submittedName>
        <fullName evidence="1">Uncharacterized protein</fullName>
    </submittedName>
</protein>
<accession>A0A5T8T6U0</accession>